<comment type="caution">
    <text evidence="1">The sequence shown here is derived from an EMBL/GenBank/DDBJ whole genome shotgun (WGS) entry which is preliminary data.</text>
</comment>
<dbReference type="SUPFAM" id="SSF63829">
    <property type="entry name" value="Calcium-dependent phosphotriesterase"/>
    <property type="match status" value="1"/>
</dbReference>
<evidence type="ECO:0008006" key="3">
    <source>
        <dbReference type="Google" id="ProtNLM"/>
    </source>
</evidence>
<dbReference type="InterPro" id="IPR013431">
    <property type="entry name" value="Delta_60_rpt"/>
</dbReference>
<reference evidence="1 2" key="1">
    <citation type="submission" date="2024-01" db="EMBL/GenBank/DDBJ databases">
        <title>Unpublished Manusciprt.</title>
        <authorList>
            <person name="Duman M."/>
            <person name="Valdes E.G."/>
            <person name="Ajmi N."/>
            <person name="Altun S."/>
            <person name="Saticioglu I.B."/>
        </authorList>
    </citation>
    <scope>NUCLEOTIDE SEQUENCE [LARGE SCALE GENOMIC DNA]</scope>
    <source>
        <strain evidence="1 2">148P</strain>
    </source>
</reference>
<keyword evidence="2" id="KW-1185">Reference proteome</keyword>
<dbReference type="RefSeq" id="WP_330075439.1">
    <property type="nucleotide sequence ID" value="NZ_JAZDQJ010000016.1"/>
</dbReference>
<evidence type="ECO:0000313" key="2">
    <source>
        <dbReference type="Proteomes" id="UP001335100"/>
    </source>
</evidence>
<dbReference type="Gene3D" id="2.80.10.50">
    <property type="match status" value="2"/>
</dbReference>
<dbReference type="EMBL" id="JAZDQJ010000016">
    <property type="protein sequence ID" value="MEE1934678.1"/>
    <property type="molecule type" value="Genomic_DNA"/>
</dbReference>
<name>A0ABU7HT65_9PSED</name>
<evidence type="ECO:0000313" key="1">
    <source>
        <dbReference type="EMBL" id="MEE1934678.1"/>
    </source>
</evidence>
<proteinExistence type="predicted"/>
<gene>
    <name evidence="1" type="ORF">V0R50_15725</name>
</gene>
<protein>
    <recommendedName>
        <fullName evidence="3">Delta-60 repeat domain-containing protein</fullName>
    </recommendedName>
</protein>
<dbReference type="Pfam" id="PF17164">
    <property type="entry name" value="DUF5122"/>
    <property type="match status" value="3"/>
</dbReference>
<accession>A0ABU7HT65</accession>
<organism evidence="1 2">
    <name type="scientific">Pseudomonas ulcerans</name>
    <dbReference type="NCBI Taxonomy" id="3115852"/>
    <lineage>
        <taxon>Bacteria</taxon>
        <taxon>Pseudomonadati</taxon>
        <taxon>Pseudomonadota</taxon>
        <taxon>Gammaproteobacteria</taxon>
        <taxon>Pseudomonadales</taxon>
        <taxon>Pseudomonadaceae</taxon>
        <taxon>Pseudomonas</taxon>
    </lineage>
</organism>
<sequence>MNSQGKALSVGLDPSFGEGGTTSFGLPGMSYGATLCVTPSNRIVAVGMPGDSTHTIVLARFEQDGAIDPTFGADGVATLEMSADLEHVVHHCLALADERVVLLGKRNVPGYLAQDYFFTCVRADGTLDTSFGNAGTTVVAPTNRNFHAWSMLFHGQGKILAHFEGVQMPENYRANALVRLNPDGHFDTSFGTGGIHYVERDLRLPDCVARPDGRLLMAGTEGLYSVVRGYDAAGQPDLAFGDGGVAQLPSPTGEEMYTERLALQDDGRILVQGLLASSSDNPRSYLMKLRPDGERDPSFNRGEPLILPRISGRGMVVESSGRVLALEREELADKAQLRSLTPDGFDESPPFQLPLAGPVYHFPEEQLLRHVPGTLLVSANITDPQTQTRRLTISRLLI</sequence>
<dbReference type="NCBIfam" id="TIGR02608">
    <property type="entry name" value="delta_60_rpt"/>
    <property type="match status" value="5"/>
</dbReference>
<dbReference type="Proteomes" id="UP001335100">
    <property type="component" value="Unassembled WGS sequence"/>
</dbReference>